<name>A0A137SEQ3_9GAMM</name>
<feature type="transmembrane region" description="Helical" evidence="1">
    <location>
        <begin position="9"/>
        <end position="29"/>
    </location>
</feature>
<sequence length="621" mass="64084">MNKSRQQGVLIFATPLLLALVFIFVTLLIDGSRLLLLQSEMQSIVNSAATAAADEAQACGGTDASWNAMEQRAFLAAEAAGFDGEASNLEILPGVLRPGETATSPMRFASRNPGTEMAQTNATLVRYTRTEPVSFLLPQKLFPPITISADAVARKEVYATLSAAGSTATVEDGLLGAWIGNVLGMPGYSLDATALNSLENTLIGLGDLLAALGVDDLTDLVDEPLLDVLDAVVTLAGGTVTPAGRVIDDLTSAVGLGGLDASAVFEVLADPPPPRQTTVPVYDFVISLVMNSVRASNQAGSGLLSLNLDTSDSALLNSLVGSESFLADLDVSLGLWVDEAPKIVIGPARQDSSGQYMTKVRASDVSLEAVLELSLGSGLVSDATNALQGLAGLLGLPTIEVLDGPVRVPLTLLVGGGNAVFESADCAKGSNNTTSFDFRLEGNAASVQTGTLNPATQQIVSEPIYAPIMDVEASLDLGLVNITLVDLEVCLSADAEVDISSSATLETLESYNLHCPGGVCETGEIKSTGGLDSIDAEVTNVSLLKCSGSTTSSEQDVLNMLIGDLVSPLTSLLSAVLEEIVTSLVSPLLSALGADLGGMQLRVLGAEQTGSQLVENVVFDE</sequence>
<reference evidence="4" key="1">
    <citation type="submission" date="2015-12" db="EMBL/GenBank/DDBJ databases">
        <authorList>
            <person name="Lima A."/>
            <person name="Farahani Zayas N."/>
            <person name="Castro Da Silva M.A."/>
            <person name="Cabral A."/>
            <person name="Pessatti M.L."/>
        </authorList>
    </citation>
    <scope>NUCLEOTIDE SEQUENCE [LARGE SCALE GENOMIC DNA]</scope>
    <source>
        <strain evidence="4">LAMA 842</strain>
    </source>
</reference>
<keyword evidence="1" id="KW-1133">Transmembrane helix</keyword>
<gene>
    <name evidence="3" type="ORF">J122_1041</name>
</gene>
<comment type="caution">
    <text evidence="3">The sequence shown here is derived from an EMBL/GenBank/DDBJ whole genome shotgun (WGS) entry which is preliminary data.</text>
</comment>
<accession>A0A137SEQ3</accession>
<proteinExistence type="predicted"/>
<dbReference type="Proteomes" id="UP000070282">
    <property type="component" value="Unassembled WGS sequence"/>
</dbReference>
<dbReference type="PATRIC" id="fig|1306954.6.peg.2917"/>
<dbReference type="AlphaFoldDB" id="A0A137SEQ3"/>
<dbReference type="Pfam" id="PF13400">
    <property type="entry name" value="Tad"/>
    <property type="match status" value="1"/>
</dbReference>
<protein>
    <recommendedName>
        <fullName evidence="2">Putative Flp pilus-assembly TadG-like N-terminal domain-containing protein</fullName>
    </recommendedName>
</protein>
<keyword evidence="4" id="KW-1185">Reference proteome</keyword>
<organism evidence="3 4">
    <name type="scientific">Marinobacter excellens LAMA 842</name>
    <dbReference type="NCBI Taxonomy" id="1306954"/>
    <lineage>
        <taxon>Bacteria</taxon>
        <taxon>Pseudomonadati</taxon>
        <taxon>Pseudomonadota</taxon>
        <taxon>Gammaproteobacteria</taxon>
        <taxon>Pseudomonadales</taxon>
        <taxon>Marinobacteraceae</taxon>
        <taxon>Marinobacter</taxon>
    </lineage>
</organism>
<dbReference type="EMBL" id="LOCO01000004">
    <property type="protein sequence ID" value="KXO10917.1"/>
    <property type="molecule type" value="Genomic_DNA"/>
</dbReference>
<feature type="domain" description="Putative Flp pilus-assembly TadG-like N-terminal" evidence="2">
    <location>
        <begin position="16"/>
        <end position="54"/>
    </location>
</feature>
<dbReference type="InterPro" id="IPR028087">
    <property type="entry name" value="Tad_N"/>
</dbReference>
<evidence type="ECO:0000313" key="3">
    <source>
        <dbReference type="EMBL" id="KXO10917.1"/>
    </source>
</evidence>
<evidence type="ECO:0000256" key="1">
    <source>
        <dbReference type="SAM" id="Phobius"/>
    </source>
</evidence>
<keyword evidence="1" id="KW-0812">Transmembrane</keyword>
<dbReference type="RefSeq" id="WP_061331466.1">
    <property type="nucleotide sequence ID" value="NZ_LOCO01000004.1"/>
</dbReference>
<keyword evidence="1" id="KW-0472">Membrane</keyword>
<evidence type="ECO:0000313" key="4">
    <source>
        <dbReference type="Proteomes" id="UP000070282"/>
    </source>
</evidence>
<evidence type="ECO:0000259" key="2">
    <source>
        <dbReference type="Pfam" id="PF13400"/>
    </source>
</evidence>